<dbReference type="Gene3D" id="2.40.320.10">
    <property type="entry name" value="Hypothetical Protein Pfu-838710-001"/>
    <property type="match status" value="1"/>
</dbReference>
<dbReference type="PANTHER" id="PTHR14586:SF1">
    <property type="entry name" value="THIAMINE-TRIPHOSPHATASE"/>
    <property type="match status" value="1"/>
</dbReference>
<dbReference type="GO" id="GO:0042357">
    <property type="term" value="P:thiamine diphosphate metabolic process"/>
    <property type="evidence" value="ECO:0007669"/>
    <property type="project" value="TreeGrafter"/>
</dbReference>
<accession>A0A835YU15</accession>
<evidence type="ECO:0000259" key="1">
    <source>
        <dbReference type="PROSITE" id="PS51707"/>
    </source>
</evidence>
<dbReference type="Proteomes" id="UP000664859">
    <property type="component" value="Unassembled WGS sequence"/>
</dbReference>
<dbReference type="GO" id="GO:0000287">
    <property type="term" value="F:magnesium ion binding"/>
    <property type="evidence" value="ECO:0007669"/>
    <property type="project" value="TreeGrafter"/>
</dbReference>
<dbReference type="SMART" id="SM01118">
    <property type="entry name" value="CYTH"/>
    <property type="match status" value="1"/>
</dbReference>
<dbReference type="SUPFAM" id="SSF55154">
    <property type="entry name" value="CYTH-like phosphatases"/>
    <property type="match status" value="1"/>
</dbReference>
<reference evidence="2" key="1">
    <citation type="submission" date="2021-02" db="EMBL/GenBank/DDBJ databases">
        <title>First Annotated Genome of the Yellow-green Alga Tribonema minus.</title>
        <authorList>
            <person name="Mahan K.M."/>
        </authorList>
    </citation>
    <scope>NUCLEOTIDE SEQUENCE</scope>
    <source>
        <strain evidence="2">UTEX B ZZ1240</strain>
    </source>
</reference>
<dbReference type="EMBL" id="JAFCMP010000423">
    <property type="protein sequence ID" value="KAG5180052.1"/>
    <property type="molecule type" value="Genomic_DNA"/>
</dbReference>
<dbReference type="InterPro" id="IPR023577">
    <property type="entry name" value="CYTH_domain"/>
</dbReference>
<keyword evidence="3" id="KW-1185">Reference proteome</keyword>
<comment type="caution">
    <text evidence="2">The sequence shown here is derived from an EMBL/GenBank/DDBJ whole genome shotgun (WGS) entry which is preliminary data.</text>
</comment>
<sequence length="309" mass="33679">MPYAFVAESALLPPYPAYQCPAVILHGLEDEVVPVQTTQGLMTDGTQQADLTRAVFVHDKHGLDTPATLALLPPLISEFFQLEEGSGGSSAAIEVEKKYAVADAQEVEKKLLRQEDVQKVMEMMFIDSYWDSADNSLARQDSWLRLRAGLWELKTPIPASASGAGTAVYREATALEDVTATLRRVCPQAFLDLPPAATSTSQRLKGALQERGWAPFVTFGTKRRKYRCQGFTIDTDEASYGHAVLEVEAMCTTSSEVGAAESAIEQMAHALGLAAAGKARGKVEEYLLRYQPEKLGVIKAARQALREGK</sequence>
<dbReference type="AlphaFoldDB" id="A0A835YU15"/>
<dbReference type="GO" id="GO:0050333">
    <property type="term" value="F:thiamine triphosphate phosphatase activity"/>
    <property type="evidence" value="ECO:0007669"/>
    <property type="project" value="InterPro"/>
</dbReference>
<feature type="domain" description="CYTH" evidence="1">
    <location>
        <begin position="92"/>
        <end position="289"/>
    </location>
</feature>
<dbReference type="InterPro" id="IPR033469">
    <property type="entry name" value="CYTH-like_dom_sf"/>
</dbReference>
<dbReference type="PANTHER" id="PTHR14586">
    <property type="entry name" value="THIAMINE-TRIPHOSPHATASE"/>
    <property type="match status" value="1"/>
</dbReference>
<dbReference type="PROSITE" id="PS51707">
    <property type="entry name" value="CYTH"/>
    <property type="match status" value="1"/>
</dbReference>
<gene>
    <name evidence="2" type="ORF">JKP88DRAFT_264105</name>
</gene>
<evidence type="ECO:0000313" key="2">
    <source>
        <dbReference type="EMBL" id="KAG5180052.1"/>
    </source>
</evidence>
<evidence type="ECO:0000313" key="3">
    <source>
        <dbReference type="Proteomes" id="UP000664859"/>
    </source>
</evidence>
<name>A0A835YU15_9STRA</name>
<dbReference type="OrthoDB" id="186445at2759"/>
<protein>
    <submittedName>
        <fullName evidence="2">CYTH-like domain-containing protein</fullName>
    </submittedName>
</protein>
<dbReference type="InterPro" id="IPR039582">
    <property type="entry name" value="THTPA"/>
</dbReference>
<proteinExistence type="predicted"/>
<dbReference type="Pfam" id="PF01928">
    <property type="entry name" value="CYTH"/>
    <property type="match status" value="1"/>
</dbReference>
<organism evidence="2 3">
    <name type="scientific">Tribonema minus</name>
    <dbReference type="NCBI Taxonomy" id="303371"/>
    <lineage>
        <taxon>Eukaryota</taxon>
        <taxon>Sar</taxon>
        <taxon>Stramenopiles</taxon>
        <taxon>Ochrophyta</taxon>
        <taxon>PX clade</taxon>
        <taxon>Xanthophyceae</taxon>
        <taxon>Tribonematales</taxon>
        <taxon>Tribonemataceae</taxon>
        <taxon>Tribonema</taxon>
    </lineage>
</organism>